<feature type="compositionally biased region" description="Basic and acidic residues" evidence="2">
    <location>
        <begin position="107"/>
        <end position="119"/>
    </location>
</feature>
<dbReference type="Proteomes" id="UP001165541">
    <property type="component" value="Unassembled WGS sequence"/>
</dbReference>
<proteinExistence type="predicted"/>
<keyword evidence="1" id="KW-0175">Coiled coil</keyword>
<evidence type="ECO:0000256" key="2">
    <source>
        <dbReference type="SAM" id="MobiDB-lite"/>
    </source>
</evidence>
<reference evidence="3" key="1">
    <citation type="submission" date="2022-05" db="EMBL/GenBank/DDBJ databases">
        <title>Schlegelella sp. nov., isolated from mangrove soil.</title>
        <authorList>
            <person name="Liu Y."/>
            <person name="Ge X."/>
            <person name="Liu W."/>
        </authorList>
    </citation>
    <scope>NUCLEOTIDE SEQUENCE</scope>
    <source>
        <strain evidence="3">S2-27</strain>
    </source>
</reference>
<evidence type="ECO:0000256" key="1">
    <source>
        <dbReference type="SAM" id="Coils"/>
    </source>
</evidence>
<sequence length="119" mass="12631">MMNLYVIAGAAALAVAYSGALVYGGRQWGLDSCEAAKAREERLVKEATDAASKAAAEAIAGIEIKHTTIKQTLEKEVRVVPDYSRCRHSPNGLRSLNDALTNGAKPPGDRVVPRADAPK</sequence>
<evidence type="ECO:0008006" key="5">
    <source>
        <dbReference type="Google" id="ProtNLM"/>
    </source>
</evidence>
<feature type="coiled-coil region" evidence="1">
    <location>
        <begin position="30"/>
        <end position="57"/>
    </location>
</feature>
<dbReference type="EMBL" id="JAMKFE010000020">
    <property type="protein sequence ID" value="MCM5682527.1"/>
    <property type="molecule type" value="Genomic_DNA"/>
</dbReference>
<feature type="region of interest" description="Disordered" evidence="2">
    <location>
        <begin position="88"/>
        <end position="119"/>
    </location>
</feature>
<comment type="caution">
    <text evidence="3">The sequence shown here is derived from an EMBL/GenBank/DDBJ whole genome shotgun (WGS) entry which is preliminary data.</text>
</comment>
<accession>A0ABT0YUU9</accession>
<evidence type="ECO:0000313" key="4">
    <source>
        <dbReference type="Proteomes" id="UP001165541"/>
    </source>
</evidence>
<keyword evidence="4" id="KW-1185">Reference proteome</keyword>
<protein>
    <recommendedName>
        <fullName evidence="5">I-spanin</fullName>
    </recommendedName>
</protein>
<gene>
    <name evidence="3" type="ORF">M8A51_23605</name>
</gene>
<name>A0ABT0YUU9_9BURK</name>
<organism evidence="3 4">
    <name type="scientific">Caldimonas mangrovi</name>
    <dbReference type="NCBI Taxonomy" id="2944811"/>
    <lineage>
        <taxon>Bacteria</taxon>
        <taxon>Pseudomonadati</taxon>
        <taxon>Pseudomonadota</taxon>
        <taxon>Betaproteobacteria</taxon>
        <taxon>Burkholderiales</taxon>
        <taxon>Sphaerotilaceae</taxon>
        <taxon>Caldimonas</taxon>
    </lineage>
</organism>
<evidence type="ECO:0000313" key="3">
    <source>
        <dbReference type="EMBL" id="MCM5682527.1"/>
    </source>
</evidence>